<organism evidence="3 4">
    <name type="scientific">Leptospira semungkisensis</name>
    <dbReference type="NCBI Taxonomy" id="2484985"/>
    <lineage>
        <taxon>Bacteria</taxon>
        <taxon>Pseudomonadati</taxon>
        <taxon>Spirochaetota</taxon>
        <taxon>Spirochaetia</taxon>
        <taxon>Leptospirales</taxon>
        <taxon>Leptospiraceae</taxon>
        <taxon>Leptospira</taxon>
    </lineage>
</organism>
<comment type="caution">
    <text evidence="3">The sequence shown here is derived from an EMBL/GenBank/DDBJ whole genome shotgun (WGS) entry which is preliminary data.</text>
</comment>
<sequence>MSLAQKKKIYWSLGFLFFSLGIAYLLWPSRSLEPVSVNQVFANAHWAKPIPNLPPLAGVGEVRAENCGRCHTEIYQEWKTSTHANALSDIQFQSELTKSSSPKWLCLNCHTPVANQRENLVNYLQNGDYKLPIEEKNPHFDPKMKAEAITCAACHVRLDEQGNSYVIGANGETKPPHPVRIQPEKLRQRCLDCHNANYELDDQLVCAFKTGNELQASKATHGKETCGSCHMQEVQRRFVKAELGTPVRKAHKHAFIGGGVPKRFDLYQKQIPGGYRIGLKVDPIRWSFLKNGLEYSISIKNEKAAHNIPTGDPERFLLGRVSILDQKGNLLEKKEIKFGQEWEWYPKAKMVSDTRILPGETKNWKETFTVHSSNSPTRIVLELYHIRLKESNAEYMRKGNDLATEEFKRKIAKVEEHYPFSSLIYKEEADLRTQKRKLYSPEELIRISSNRRGE</sequence>
<reference evidence="3" key="1">
    <citation type="journal article" date="2019" name="PLoS Negl. Trop. Dis.">
        <title>Revisiting the worldwide diversity of Leptospira species in the environment.</title>
        <authorList>
            <person name="Vincent A.T."/>
            <person name="Schiettekatte O."/>
            <person name="Bourhy P."/>
            <person name="Veyrier F.J."/>
            <person name="Picardeau M."/>
        </authorList>
    </citation>
    <scope>NUCLEOTIDE SEQUENCE [LARGE SCALE GENOMIC DNA]</scope>
    <source>
        <strain evidence="3">SSS9</strain>
    </source>
</reference>
<dbReference type="AlphaFoldDB" id="A0A4V3JBC9"/>
<protein>
    <submittedName>
        <fullName evidence="3">Cytochrome C554 and C-prime</fullName>
    </submittedName>
</protein>
<evidence type="ECO:0000313" key="4">
    <source>
        <dbReference type="Proteomes" id="UP000297453"/>
    </source>
</evidence>
<evidence type="ECO:0000256" key="1">
    <source>
        <dbReference type="SAM" id="Phobius"/>
    </source>
</evidence>
<dbReference type="Gene3D" id="1.10.1130.10">
    <property type="entry name" value="Flavocytochrome C3, Chain A"/>
    <property type="match status" value="1"/>
</dbReference>
<evidence type="ECO:0000313" key="3">
    <source>
        <dbReference type="EMBL" id="TGK01709.1"/>
    </source>
</evidence>
<dbReference type="OrthoDB" id="9814800at2"/>
<dbReference type="EMBL" id="RQEP01000016">
    <property type="protein sequence ID" value="TGK01709.1"/>
    <property type="molecule type" value="Genomic_DNA"/>
</dbReference>
<proteinExistence type="predicted"/>
<keyword evidence="1" id="KW-0812">Transmembrane</keyword>
<dbReference type="Proteomes" id="UP000297453">
    <property type="component" value="Unassembled WGS sequence"/>
</dbReference>
<name>A0A4V3JBC9_9LEPT</name>
<dbReference type="InterPro" id="IPR036280">
    <property type="entry name" value="Multihaem_cyt_sf"/>
</dbReference>
<dbReference type="SUPFAM" id="SSF48695">
    <property type="entry name" value="Multiheme cytochromes"/>
    <property type="match status" value="1"/>
</dbReference>
<keyword evidence="1" id="KW-1133">Transmembrane helix</keyword>
<feature type="domain" description="Cytochrome c-552/4" evidence="2">
    <location>
        <begin position="67"/>
        <end position="122"/>
    </location>
</feature>
<gene>
    <name evidence="3" type="ORF">EHO59_11430</name>
</gene>
<keyword evidence="1" id="KW-0472">Membrane</keyword>
<dbReference type="Pfam" id="PF13435">
    <property type="entry name" value="Cytochrome_C554"/>
    <property type="match status" value="1"/>
</dbReference>
<dbReference type="InterPro" id="IPR023155">
    <property type="entry name" value="Cyt_c-552/4"/>
</dbReference>
<keyword evidence="4" id="KW-1185">Reference proteome</keyword>
<feature type="transmembrane region" description="Helical" evidence="1">
    <location>
        <begin position="9"/>
        <end position="27"/>
    </location>
</feature>
<accession>A0A4V3JBC9</accession>
<evidence type="ECO:0000259" key="2">
    <source>
        <dbReference type="Pfam" id="PF13435"/>
    </source>
</evidence>
<dbReference type="RefSeq" id="WP_135588083.1">
    <property type="nucleotide sequence ID" value="NZ_RQEP01000016.1"/>
</dbReference>